<accession>A0A9P1FUM3</accession>
<feature type="transmembrane region" description="Helical" evidence="1">
    <location>
        <begin position="267"/>
        <end position="290"/>
    </location>
</feature>
<dbReference type="EMBL" id="CAMXCT010001301">
    <property type="protein sequence ID" value="CAI3988776.1"/>
    <property type="molecule type" value="Genomic_DNA"/>
</dbReference>
<organism evidence="2">
    <name type="scientific">Cladocopium goreaui</name>
    <dbReference type="NCBI Taxonomy" id="2562237"/>
    <lineage>
        <taxon>Eukaryota</taxon>
        <taxon>Sar</taxon>
        <taxon>Alveolata</taxon>
        <taxon>Dinophyceae</taxon>
        <taxon>Suessiales</taxon>
        <taxon>Symbiodiniaceae</taxon>
        <taxon>Cladocopium</taxon>
    </lineage>
</organism>
<keyword evidence="4" id="KW-0675">Receptor</keyword>
<feature type="transmembrane region" description="Helical" evidence="1">
    <location>
        <begin position="200"/>
        <end position="221"/>
    </location>
</feature>
<evidence type="ECO:0000313" key="4">
    <source>
        <dbReference type="EMBL" id="CAL4776088.1"/>
    </source>
</evidence>
<proteinExistence type="predicted"/>
<dbReference type="AlphaFoldDB" id="A0A9P1FUM3"/>
<feature type="transmembrane region" description="Helical" evidence="1">
    <location>
        <begin position="233"/>
        <end position="255"/>
    </location>
</feature>
<feature type="transmembrane region" description="Helical" evidence="1">
    <location>
        <begin position="164"/>
        <end position="180"/>
    </location>
</feature>
<keyword evidence="5" id="KW-1185">Reference proteome</keyword>
<evidence type="ECO:0000313" key="2">
    <source>
        <dbReference type="EMBL" id="CAI3988776.1"/>
    </source>
</evidence>
<reference evidence="3" key="2">
    <citation type="submission" date="2024-04" db="EMBL/GenBank/DDBJ databases">
        <authorList>
            <person name="Chen Y."/>
            <person name="Shah S."/>
            <person name="Dougan E. K."/>
            <person name="Thang M."/>
            <person name="Chan C."/>
        </authorList>
    </citation>
    <scope>NUCLEOTIDE SEQUENCE [LARGE SCALE GENOMIC DNA]</scope>
</reference>
<dbReference type="OrthoDB" id="413369at2759"/>
<feature type="transmembrane region" description="Helical" evidence="1">
    <location>
        <begin position="124"/>
        <end position="144"/>
    </location>
</feature>
<name>A0A9P1FUM3_9DINO</name>
<feature type="transmembrane region" description="Helical" evidence="1">
    <location>
        <begin position="87"/>
        <end position="104"/>
    </location>
</feature>
<comment type="caution">
    <text evidence="2">The sequence shown here is derived from an EMBL/GenBank/DDBJ whole genome shotgun (WGS) entry which is preliminary data.</text>
</comment>
<sequence length="319" mass="35970">MEVELGPAGPAAWQRQLVMDPMQRPPTWDPMQRPLAWARPSAFAAPPLPFNAPLQVETEAPRDEARQSFLDLGHDGRHGHRVPWRQYVSLAVWYLLLVMEYIVVRIVCQFDIPRDCKPHGNLDTIFDLQVMFMMGFMLAILTGVHMPDRFAYLFCFKGPRPRGIAFLLVMVVSGPVWGSLDTIDSLSRISFTSSFFEESFVNVLIGLAFGAAAAFLLLWHFYCAFMHNQISGFLAYSGSRLSIWIFYGVYLYIAATTTNVEVHLHHYVIGFLIAILAEFNHPISLVVLAAGTGIFVQGISAYHADALTEEKKHLLALFF</sequence>
<evidence type="ECO:0000313" key="5">
    <source>
        <dbReference type="Proteomes" id="UP001152797"/>
    </source>
</evidence>
<evidence type="ECO:0000256" key="1">
    <source>
        <dbReference type="SAM" id="Phobius"/>
    </source>
</evidence>
<protein>
    <submittedName>
        <fullName evidence="4">Intimal thickness related receptor IRP domain-containing protein</fullName>
    </submittedName>
</protein>
<keyword evidence="1" id="KW-0812">Transmembrane</keyword>
<keyword evidence="1" id="KW-0472">Membrane</keyword>
<dbReference type="EMBL" id="CAMXCT030001301">
    <property type="protein sequence ID" value="CAL4776088.1"/>
    <property type="molecule type" value="Genomic_DNA"/>
</dbReference>
<dbReference type="Proteomes" id="UP001152797">
    <property type="component" value="Unassembled WGS sequence"/>
</dbReference>
<reference evidence="2" key="1">
    <citation type="submission" date="2022-10" db="EMBL/GenBank/DDBJ databases">
        <authorList>
            <person name="Chen Y."/>
            <person name="Dougan E. K."/>
            <person name="Chan C."/>
            <person name="Rhodes N."/>
            <person name="Thang M."/>
        </authorList>
    </citation>
    <scope>NUCLEOTIDE SEQUENCE</scope>
</reference>
<dbReference type="EMBL" id="CAMXCT020001301">
    <property type="protein sequence ID" value="CAL1142151.1"/>
    <property type="molecule type" value="Genomic_DNA"/>
</dbReference>
<evidence type="ECO:0000313" key="3">
    <source>
        <dbReference type="EMBL" id="CAL1142151.1"/>
    </source>
</evidence>
<keyword evidence="1" id="KW-1133">Transmembrane helix</keyword>
<gene>
    <name evidence="2" type="ORF">C1SCF055_LOCUS15901</name>
</gene>